<keyword evidence="2" id="KW-0472">Membrane</keyword>
<feature type="region of interest" description="Disordered" evidence="1">
    <location>
        <begin position="237"/>
        <end position="256"/>
    </location>
</feature>
<dbReference type="Proteomes" id="UP000767327">
    <property type="component" value="Unassembled WGS sequence"/>
</dbReference>
<dbReference type="EMBL" id="JAAXZR010000027">
    <property type="protein sequence ID" value="NLT80449.1"/>
    <property type="molecule type" value="Genomic_DNA"/>
</dbReference>
<accession>A0A971IDK9</accession>
<name>A0A971IDK9_9BIFI</name>
<feature type="transmembrane region" description="Helical" evidence="2">
    <location>
        <begin position="33"/>
        <end position="53"/>
    </location>
</feature>
<keyword evidence="4" id="KW-0255">Endonuclease</keyword>
<dbReference type="RefSeq" id="WP_273174641.1">
    <property type="nucleotide sequence ID" value="NZ_JAAXZR010000027.1"/>
</dbReference>
<proteinExistence type="predicted"/>
<evidence type="ECO:0000256" key="2">
    <source>
        <dbReference type="SAM" id="Phobius"/>
    </source>
</evidence>
<dbReference type="InterPro" id="IPR005135">
    <property type="entry name" value="Endo/exonuclease/phosphatase"/>
</dbReference>
<reference evidence="4" key="2">
    <citation type="submission" date="2020-01" db="EMBL/GenBank/DDBJ databases">
        <authorList>
            <person name="Campanaro S."/>
        </authorList>
    </citation>
    <scope>NUCLEOTIDE SEQUENCE</scope>
    <source>
        <strain evidence="4">AS01afH2WH_6</strain>
    </source>
</reference>
<organism evidence="4 5">
    <name type="scientific">Bifidobacterium crudilactis</name>
    <dbReference type="NCBI Taxonomy" id="327277"/>
    <lineage>
        <taxon>Bacteria</taxon>
        <taxon>Bacillati</taxon>
        <taxon>Actinomycetota</taxon>
        <taxon>Actinomycetes</taxon>
        <taxon>Bifidobacteriales</taxon>
        <taxon>Bifidobacteriaceae</taxon>
        <taxon>Bifidobacterium</taxon>
    </lineage>
</organism>
<evidence type="ECO:0000313" key="5">
    <source>
        <dbReference type="Proteomes" id="UP000767327"/>
    </source>
</evidence>
<reference evidence="4" key="1">
    <citation type="journal article" date="2020" name="Biotechnol. Biofuels">
        <title>New insights from the biogas microbiome by comprehensive genome-resolved metagenomics of nearly 1600 species originating from multiple anaerobic digesters.</title>
        <authorList>
            <person name="Campanaro S."/>
            <person name="Treu L."/>
            <person name="Rodriguez-R L.M."/>
            <person name="Kovalovszki A."/>
            <person name="Ziels R.M."/>
            <person name="Maus I."/>
            <person name="Zhu X."/>
            <person name="Kougias P.G."/>
            <person name="Basile A."/>
            <person name="Luo G."/>
            <person name="Schluter A."/>
            <person name="Konstantinidis K.T."/>
            <person name="Angelidaki I."/>
        </authorList>
    </citation>
    <scope>NUCLEOTIDE SEQUENCE</scope>
    <source>
        <strain evidence="4">AS01afH2WH_6</strain>
    </source>
</reference>
<keyword evidence="2" id="KW-0812">Transmembrane</keyword>
<dbReference type="InterPro" id="IPR036691">
    <property type="entry name" value="Endo/exonu/phosph_ase_sf"/>
</dbReference>
<dbReference type="Gene3D" id="3.60.10.10">
    <property type="entry name" value="Endonuclease/exonuclease/phosphatase"/>
    <property type="match status" value="1"/>
</dbReference>
<evidence type="ECO:0000256" key="1">
    <source>
        <dbReference type="SAM" id="MobiDB-lite"/>
    </source>
</evidence>
<evidence type="ECO:0000259" key="3">
    <source>
        <dbReference type="Pfam" id="PF03372"/>
    </source>
</evidence>
<comment type="caution">
    <text evidence="4">The sequence shown here is derived from an EMBL/GenBank/DDBJ whole genome shotgun (WGS) entry which is preliminary data.</text>
</comment>
<sequence length="359" mass="38860">MLLWLICAVIAIWMALRHIPSRWDVYRPLPELIALIPLVWIPTAVILLVCVLVGAVPQGITAAALLCVQGLWHAAMVLDMPGPLLRLTGLPERRSTAEHGAHSGDALRVMTLNCRFGRADPISVIRTVRDNHIDVLALQEVTPELLQSLETAGLGTELPYTVTGASRDDDNGGSNALLMRVEANSSEESSITLPAAAIPTATLTLGETSIRFASAHPKSPGRGGRFWHQGIQSLGELGGSPSHWDSEPTPSDAWSDQQIPASAKTRRASAVETVLLGDLNSSLYHPVFRSLLRTSSFFDASYELGKGYHYTFPSSWRWIPALIEIDHVLLTPGLRPVALKSLPIPGSDHRALVASIRVA</sequence>
<keyword evidence="2" id="KW-1133">Transmembrane helix</keyword>
<dbReference type="SUPFAM" id="SSF56219">
    <property type="entry name" value="DNase I-like"/>
    <property type="match status" value="1"/>
</dbReference>
<evidence type="ECO:0000313" key="4">
    <source>
        <dbReference type="EMBL" id="NLT80449.1"/>
    </source>
</evidence>
<keyword evidence="4" id="KW-0540">Nuclease</keyword>
<gene>
    <name evidence="4" type="ORF">GXW98_09255</name>
</gene>
<feature type="domain" description="Endonuclease/exonuclease/phosphatase" evidence="3">
    <location>
        <begin position="110"/>
        <end position="349"/>
    </location>
</feature>
<dbReference type="AlphaFoldDB" id="A0A971IDK9"/>
<feature type="transmembrane region" description="Helical" evidence="2">
    <location>
        <begin position="60"/>
        <end position="78"/>
    </location>
</feature>
<keyword evidence="4" id="KW-0378">Hydrolase</keyword>
<protein>
    <submittedName>
        <fullName evidence="4">Endonuclease/exonuclease/phosphatase family protein</fullName>
    </submittedName>
</protein>
<dbReference type="Pfam" id="PF03372">
    <property type="entry name" value="Exo_endo_phos"/>
    <property type="match status" value="1"/>
</dbReference>
<dbReference type="GO" id="GO:0004519">
    <property type="term" value="F:endonuclease activity"/>
    <property type="evidence" value="ECO:0007669"/>
    <property type="project" value="UniProtKB-KW"/>
</dbReference>